<protein>
    <submittedName>
        <fullName evidence="1">Uncharacterized protein</fullName>
    </submittedName>
</protein>
<dbReference type="EMBL" id="NIXT01000118">
    <property type="protein sequence ID" value="OXE34156.1"/>
    <property type="molecule type" value="Genomic_DNA"/>
</dbReference>
<dbReference type="OrthoDB" id="3788717at2"/>
<dbReference type="Proteomes" id="UP000214596">
    <property type="component" value="Unassembled WGS sequence"/>
</dbReference>
<gene>
    <name evidence="1" type="ORF">CA163_03745</name>
</gene>
<evidence type="ECO:0000313" key="2">
    <source>
        <dbReference type="Proteomes" id="UP000214596"/>
    </source>
</evidence>
<accession>A0A227JG72</accession>
<name>A0A227JG72_VIBPH</name>
<reference evidence="1 2" key="1">
    <citation type="journal article" date="2017" name="Appl. Environ. Microbiol.">
        <title>Parallel evolution of two clades of a major Atlantic endemic Vibrio parahaemolyticus pathogen lineage by independent acquisition of related pathogenicity islands.</title>
        <authorList>
            <person name="Xu F."/>
            <person name="Gonzalez-Escalona N."/>
            <person name="Drees K.P."/>
            <person name="Sebra R.P."/>
            <person name="Cooper V.S."/>
            <person name="Jones S.H."/>
            <person name="Whistler C.A."/>
        </authorList>
    </citation>
    <scope>NUCLEOTIDE SEQUENCE [LARGE SCALE GENOMIC DNA]</scope>
    <source>
        <strain evidence="1 2">MAVP-3</strain>
    </source>
</reference>
<dbReference type="InterPro" id="IPR045384">
    <property type="entry name" value="DUF6527"/>
</dbReference>
<proteinExistence type="predicted"/>
<evidence type="ECO:0000313" key="1">
    <source>
        <dbReference type="EMBL" id="OXE34156.1"/>
    </source>
</evidence>
<dbReference type="AlphaFoldDB" id="A0A227JG72"/>
<comment type="caution">
    <text evidence="1">The sequence shown here is derived from an EMBL/GenBank/DDBJ whole genome shotgun (WGS) entry which is preliminary data.</text>
</comment>
<dbReference type="OMA" id="CCCGCGE"/>
<dbReference type="Pfam" id="PF20137">
    <property type="entry name" value="BubE"/>
    <property type="match status" value="1"/>
</dbReference>
<organism evidence="1 2">
    <name type="scientific">Vibrio parahaemolyticus</name>
    <dbReference type="NCBI Taxonomy" id="670"/>
    <lineage>
        <taxon>Bacteria</taxon>
        <taxon>Pseudomonadati</taxon>
        <taxon>Pseudomonadota</taxon>
        <taxon>Gammaproteobacteria</taxon>
        <taxon>Vibrionales</taxon>
        <taxon>Vibrionaceae</taxon>
        <taxon>Vibrio</taxon>
    </lineage>
</organism>
<sequence>MESLVLKHTHLAHKFVRSIPKQLEPGILYVSMEYATAIHSCCCGCGNQVVTPITPTDWQLMFDGDSISLSPSIGNWGFKCRSHYFIRKGMIVEAGQWDKKTITAGRDNDKHNKAHYYQAKPKGDDNTYSHRVGLFKRVWHWFLGKREFAKKR</sequence>